<sequence>MGPVEFIVLAFPEEQLRVEAVAAVAALRKDGAVRPIDSLVVTKTARGEVLAAELTEFDELKDVLVGEDAAQLIGPEDVREAGELLENGNCALLVLVEHLWAQEAAEVVRKAGGHIAASVRIPPERLQEVRAALAAPATASAPATATSTAPAAAQKG</sequence>
<dbReference type="Proteomes" id="UP000664167">
    <property type="component" value="Unassembled WGS sequence"/>
</dbReference>
<organism evidence="1 2">
    <name type="scientific">Streptomyces beijiangensis</name>
    <dbReference type="NCBI Taxonomy" id="163361"/>
    <lineage>
        <taxon>Bacteria</taxon>
        <taxon>Bacillati</taxon>
        <taxon>Actinomycetota</taxon>
        <taxon>Actinomycetes</taxon>
        <taxon>Kitasatosporales</taxon>
        <taxon>Streptomycetaceae</taxon>
        <taxon>Streptomyces</taxon>
    </lineage>
</organism>
<protein>
    <recommendedName>
        <fullName evidence="3">DUF1269 domain-containing protein</fullName>
    </recommendedName>
</protein>
<keyword evidence="2" id="KW-1185">Reference proteome</keyword>
<accession>A0A939F787</accession>
<dbReference type="EMBL" id="JAFLRJ010000168">
    <property type="protein sequence ID" value="MBO0513846.1"/>
    <property type="molecule type" value="Genomic_DNA"/>
</dbReference>
<dbReference type="AlphaFoldDB" id="A0A939F787"/>
<evidence type="ECO:0000313" key="2">
    <source>
        <dbReference type="Proteomes" id="UP000664167"/>
    </source>
</evidence>
<dbReference type="Pfam" id="PF19850">
    <property type="entry name" value="DUF6325"/>
    <property type="match status" value="1"/>
</dbReference>
<dbReference type="RefSeq" id="WP_206963263.1">
    <property type="nucleotide sequence ID" value="NZ_BAAAJJ010000001.1"/>
</dbReference>
<evidence type="ECO:0000313" key="1">
    <source>
        <dbReference type="EMBL" id="MBO0513846.1"/>
    </source>
</evidence>
<name>A0A939F787_9ACTN</name>
<comment type="caution">
    <text evidence="1">The sequence shown here is derived from an EMBL/GenBank/DDBJ whole genome shotgun (WGS) entry which is preliminary data.</text>
</comment>
<reference evidence="1" key="1">
    <citation type="submission" date="2021-03" db="EMBL/GenBank/DDBJ databases">
        <title>Streptomyces poriferae sp. nov., a novel marine sponge-derived Actinobacteria species with anti-MRSA activity.</title>
        <authorList>
            <person name="Sandoval-Powers M."/>
            <person name="Kralova S."/>
            <person name="Nguyen G.-S."/>
            <person name="Fawwal D."/>
            <person name="Degnes K."/>
            <person name="Klinkenberg G."/>
            <person name="Sletta H."/>
            <person name="Wentzel A."/>
            <person name="Liles M.R."/>
        </authorList>
    </citation>
    <scope>NUCLEOTIDE SEQUENCE</scope>
    <source>
        <strain evidence="1">DSM 41794</strain>
    </source>
</reference>
<proteinExistence type="predicted"/>
<evidence type="ECO:0008006" key="3">
    <source>
        <dbReference type="Google" id="ProtNLM"/>
    </source>
</evidence>
<dbReference type="InterPro" id="IPR046288">
    <property type="entry name" value="DUF6325"/>
</dbReference>
<gene>
    <name evidence="1" type="ORF">J0695_18885</name>
</gene>